<dbReference type="Gene3D" id="3.60.15.10">
    <property type="entry name" value="Ribonuclease Z/Hydroxyacylglutathione hydrolase-like"/>
    <property type="match status" value="1"/>
</dbReference>
<dbReference type="CDD" id="cd16279">
    <property type="entry name" value="metallo-hydrolase-like_MBL-fold"/>
    <property type="match status" value="1"/>
</dbReference>
<accession>A0A511XD91</accession>
<dbReference type="SMART" id="SM00849">
    <property type="entry name" value="Lactamase_B"/>
    <property type="match status" value="1"/>
</dbReference>
<keyword evidence="4" id="KW-1185">Reference proteome</keyword>
<name>A0A511XD91_9PROT</name>
<dbReference type="InterPro" id="IPR001279">
    <property type="entry name" value="Metallo-B-lactamas"/>
</dbReference>
<protein>
    <submittedName>
        <fullName evidence="3">Metal-dependent hydrolase</fullName>
    </submittedName>
</protein>
<feature type="region of interest" description="Disordered" evidence="1">
    <location>
        <begin position="20"/>
        <end position="42"/>
    </location>
</feature>
<feature type="domain" description="Metallo-beta-lactamase" evidence="2">
    <location>
        <begin position="43"/>
        <end position="236"/>
    </location>
</feature>
<evidence type="ECO:0000259" key="2">
    <source>
        <dbReference type="SMART" id="SM00849"/>
    </source>
</evidence>
<proteinExistence type="predicted"/>
<reference evidence="3 4" key="1">
    <citation type="submission" date="2019-07" db="EMBL/GenBank/DDBJ databases">
        <title>Whole genome shotgun sequence of Acetobacter nitrogenifigens NBRC 105050.</title>
        <authorList>
            <person name="Hosoyama A."/>
            <person name="Uohara A."/>
            <person name="Ohji S."/>
            <person name="Ichikawa N."/>
        </authorList>
    </citation>
    <scope>NUCLEOTIDE SEQUENCE [LARGE SCALE GENOMIC DNA]</scope>
    <source>
        <strain evidence="3 4">NBRC 105050</strain>
    </source>
</reference>
<dbReference type="PANTHER" id="PTHR42663:SF6">
    <property type="entry name" value="HYDROLASE C777.06C-RELATED"/>
    <property type="match status" value="1"/>
</dbReference>
<sequence length="278" mass="30393">MSIRLNIAVLGCGGSSGVPQIGGPDGRGEWGSCDPAEPRNRRTRSSIVLTGPDGRRILVDTGPDLRAQLLANGIGVIDAIFYTHAHADHIAGLDDVRPLNWAAGRAIEAFGTSATLDEVRTRFDYAFRPWTTKDFFRPGVVARPIMAGQVLDIAGLSLTVFEQDHGKLNSLGFRCGSFAYCTDVASFTDDVLTLLEGVDTWMVDCFQLKPHSAHGWLERVVEWAARIRPRRTILTHLGTAMDWAWMQRELPDGIEAAFDGMTFSVEGGALSPQRPDVE</sequence>
<dbReference type="EMBL" id="BJYF01000022">
    <property type="protein sequence ID" value="GEN60924.1"/>
    <property type="molecule type" value="Genomic_DNA"/>
</dbReference>
<dbReference type="InterPro" id="IPR036866">
    <property type="entry name" value="RibonucZ/Hydroxyglut_hydro"/>
</dbReference>
<dbReference type="Proteomes" id="UP000321635">
    <property type="component" value="Unassembled WGS sequence"/>
</dbReference>
<evidence type="ECO:0000313" key="4">
    <source>
        <dbReference type="Proteomes" id="UP000321635"/>
    </source>
</evidence>
<comment type="caution">
    <text evidence="3">The sequence shown here is derived from an EMBL/GenBank/DDBJ whole genome shotgun (WGS) entry which is preliminary data.</text>
</comment>
<dbReference type="STRING" id="1120919.GCA_000429165_02916"/>
<dbReference type="PANTHER" id="PTHR42663">
    <property type="entry name" value="HYDROLASE C777.06C-RELATED-RELATED"/>
    <property type="match status" value="1"/>
</dbReference>
<gene>
    <name evidence="3" type="ORF">ANI02nite_28080</name>
</gene>
<evidence type="ECO:0000256" key="1">
    <source>
        <dbReference type="SAM" id="MobiDB-lite"/>
    </source>
</evidence>
<dbReference type="Pfam" id="PF12706">
    <property type="entry name" value="Lactamase_B_2"/>
    <property type="match status" value="1"/>
</dbReference>
<dbReference type="AlphaFoldDB" id="A0A511XD91"/>
<dbReference type="GO" id="GO:0016787">
    <property type="term" value="F:hydrolase activity"/>
    <property type="evidence" value="ECO:0007669"/>
    <property type="project" value="UniProtKB-KW"/>
</dbReference>
<evidence type="ECO:0000313" key="3">
    <source>
        <dbReference type="EMBL" id="GEN60924.1"/>
    </source>
</evidence>
<dbReference type="SUPFAM" id="SSF56281">
    <property type="entry name" value="Metallo-hydrolase/oxidoreductase"/>
    <property type="match status" value="1"/>
</dbReference>
<keyword evidence="3" id="KW-0378">Hydrolase</keyword>
<organism evidence="3 4">
    <name type="scientific">Acetobacter nitrogenifigens DSM 23921 = NBRC 105050</name>
    <dbReference type="NCBI Taxonomy" id="1120919"/>
    <lineage>
        <taxon>Bacteria</taxon>
        <taxon>Pseudomonadati</taxon>
        <taxon>Pseudomonadota</taxon>
        <taxon>Alphaproteobacteria</taxon>
        <taxon>Acetobacterales</taxon>
        <taxon>Acetobacteraceae</taxon>
        <taxon>Acetobacter</taxon>
    </lineage>
</organism>